<evidence type="ECO:0000256" key="3">
    <source>
        <dbReference type="ARBA" id="ARBA00023163"/>
    </source>
</evidence>
<proteinExistence type="predicted"/>
<evidence type="ECO:0000313" key="6">
    <source>
        <dbReference type="EMBL" id="QDP94949.1"/>
    </source>
</evidence>
<dbReference type="SUPFAM" id="SSF46689">
    <property type="entry name" value="Homeodomain-like"/>
    <property type="match status" value="1"/>
</dbReference>
<dbReference type="InterPro" id="IPR050109">
    <property type="entry name" value="HTH-type_TetR-like_transc_reg"/>
</dbReference>
<dbReference type="InterPro" id="IPR001647">
    <property type="entry name" value="HTH_TetR"/>
</dbReference>
<dbReference type="PRINTS" id="PR00455">
    <property type="entry name" value="HTHTETR"/>
</dbReference>
<evidence type="ECO:0000256" key="4">
    <source>
        <dbReference type="PROSITE-ProRule" id="PRU00335"/>
    </source>
</evidence>
<feature type="domain" description="HTH tetR-type" evidence="5">
    <location>
        <begin position="15"/>
        <end position="75"/>
    </location>
</feature>
<keyword evidence="2 4" id="KW-0238">DNA-binding</keyword>
<feature type="DNA-binding region" description="H-T-H motif" evidence="4">
    <location>
        <begin position="38"/>
        <end position="57"/>
    </location>
</feature>
<gene>
    <name evidence="6" type="ORF">FOE78_02585</name>
</gene>
<dbReference type="EMBL" id="CP041692">
    <property type="protein sequence ID" value="QDP94949.1"/>
    <property type="molecule type" value="Genomic_DNA"/>
</dbReference>
<dbReference type="InterPro" id="IPR036271">
    <property type="entry name" value="Tet_transcr_reg_TetR-rel_C_sf"/>
</dbReference>
<dbReference type="KEGG" id="mik:FOE78_02585"/>
<dbReference type="RefSeq" id="WP_143984934.1">
    <property type="nucleotide sequence ID" value="NZ_CP041692.1"/>
</dbReference>
<evidence type="ECO:0000313" key="7">
    <source>
        <dbReference type="Proteomes" id="UP000319263"/>
    </source>
</evidence>
<dbReference type="Proteomes" id="UP000319263">
    <property type="component" value="Chromosome"/>
</dbReference>
<dbReference type="SUPFAM" id="SSF48498">
    <property type="entry name" value="Tetracyclin repressor-like, C-terminal domain"/>
    <property type="match status" value="1"/>
</dbReference>
<dbReference type="GO" id="GO:0000976">
    <property type="term" value="F:transcription cis-regulatory region binding"/>
    <property type="evidence" value="ECO:0007669"/>
    <property type="project" value="TreeGrafter"/>
</dbReference>
<sequence length="206" mass="21889">MNSTRPPAAVRPKRADVRARIVAAARDSFLHNGYQRTNLGEVAARAGFSKGAVYSNFGGKTDLFTAVINEQTGAATDAVLGSSEHLVAAVRDPAGIALLAAELTDRIVEHETTHTLLAEFRSLAGGDPELAAAYGQIRESQRERLLTDLRSRAAELGLEVDFDEAAATLLLTLTQALAIEHAVAPNAMPPELIKNALLTAIRGILQ</sequence>
<reference evidence="6 7" key="1">
    <citation type="submission" date="2019-07" db="EMBL/GenBank/DDBJ databases">
        <title>Microlunatus dokdonensis sp. nov. isolated from the rhizospheric soil of the wild plant Elymus tsukushiensis.</title>
        <authorList>
            <person name="Ghim S.-Y."/>
            <person name="Hwang Y.-J."/>
            <person name="Son J.-S."/>
            <person name="Shin J.-H."/>
        </authorList>
    </citation>
    <scope>NUCLEOTIDE SEQUENCE [LARGE SCALE GENOMIC DNA]</scope>
    <source>
        <strain evidence="6 7">KUDC0627</strain>
    </source>
</reference>
<protein>
    <submittedName>
        <fullName evidence="6">TetR/AcrR family transcriptional regulator</fullName>
    </submittedName>
</protein>
<name>A0A516PUV9_9ACTN</name>
<dbReference type="PROSITE" id="PS50977">
    <property type="entry name" value="HTH_TETR_2"/>
    <property type="match status" value="1"/>
</dbReference>
<dbReference type="OrthoDB" id="7252896at2"/>
<keyword evidence="1" id="KW-0805">Transcription regulation</keyword>
<dbReference type="Pfam" id="PF00440">
    <property type="entry name" value="TetR_N"/>
    <property type="match status" value="1"/>
</dbReference>
<accession>A0A516PUV9</accession>
<evidence type="ECO:0000256" key="1">
    <source>
        <dbReference type="ARBA" id="ARBA00023015"/>
    </source>
</evidence>
<organism evidence="6 7">
    <name type="scientific">Microlunatus elymi</name>
    <dbReference type="NCBI Taxonomy" id="2596828"/>
    <lineage>
        <taxon>Bacteria</taxon>
        <taxon>Bacillati</taxon>
        <taxon>Actinomycetota</taxon>
        <taxon>Actinomycetes</taxon>
        <taxon>Propionibacteriales</taxon>
        <taxon>Propionibacteriaceae</taxon>
        <taxon>Microlunatus</taxon>
    </lineage>
</organism>
<dbReference type="PANTHER" id="PTHR30055:SF234">
    <property type="entry name" value="HTH-TYPE TRANSCRIPTIONAL REGULATOR BETI"/>
    <property type="match status" value="1"/>
</dbReference>
<dbReference type="AlphaFoldDB" id="A0A516PUV9"/>
<keyword evidence="7" id="KW-1185">Reference proteome</keyword>
<keyword evidence="3" id="KW-0804">Transcription</keyword>
<dbReference type="GO" id="GO:0003700">
    <property type="term" value="F:DNA-binding transcription factor activity"/>
    <property type="evidence" value="ECO:0007669"/>
    <property type="project" value="TreeGrafter"/>
</dbReference>
<dbReference type="PANTHER" id="PTHR30055">
    <property type="entry name" value="HTH-TYPE TRANSCRIPTIONAL REGULATOR RUTR"/>
    <property type="match status" value="1"/>
</dbReference>
<evidence type="ECO:0000256" key="2">
    <source>
        <dbReference type="ARBA" id="ARBA00023125"/>
    </source>
</evidence>
<dbReference type="InterPro" id="IPR009057">
    <property type="entry name" value="Homeodomain-like_sf"/>
</dbReference>
<evidence type="ECO:0000259" key="5">
    <source>
        <dbReference type="PROSITE" id="PS50977"/>
    </source>
</evidence>
<dbReference type="Gene3D" id="1.10.357.10">
    <property type="entry name" value="Tetracycline Repressor, domain 2"/>
    <property type="match status" value="1"/>
</dbReference>